<dbReference type="Proteomes" id="UP001642360">
    <property type="component" value="Unassembled WGS sequence"/>
</dbReference>
<evidence type="ECO:0000313" key="3">
    <source>
        <dbReference type="Proteomes" id="UP001642360"/>
    </source>
</evidence>
<name>A0ABC8TE89_9AQUA</name>
<organism evidence="2 3">
    <name type="scientific">Ilex paraguariensis</name>
    <name type="common">yerba mate</name>
    <dbReference type="NCBI Taxonomy" id="185542"/>
    <lineage>
        <taxon>Eukaryota</taxon>
        <taxon>Viridiplantae</taxon>
        <taxon>Streptophyta</taxon>
        <taxon>Embryophyta</taxon>
        <taxon>Tracheophyta</taxon>
        <taxon>Spermatophyta</taxon>
        <taxon>Magnoliopsida</taxon>
        <taxon>eudicotyledons</taxon>
        <taxon>Gunneridae</taxon>
        <taxon>Pentapetalae</taxon>
        <taxon>asterids</taxon>
        <taxon>campanulids</taxon>
        <taxon>Aquifoliales</taxon>
        <taxon>Aquifoliaceae</taxon>
        <taxon>Ilex</taxon>
    </lineage>
</organism>
<comment type="caution">
    <text evidence="2">The sequence shown here is derived from an EMBL/GenBank/DDBJ whole genome shotgun (WGS) entry which is preliminary data.</text>
</comment>
<evidence type="ECO:0000256" key="1">
    <source>
        <dbReference type="SAM" id="MobiDB-lite"/>
    </source>
</evidence>
<dbReference type="EMBL" id="CAUOFW020004913">
    <property type="protein sequence ID" value="CAK9167745.1"/>
    <property type="molecule type" value="Genomic_DNA"/>
</dbReference>
<sequence length="121" mass="11980">MGEHHGGGANGVGEQAPMSEHHGEDTDGVGEQALRGIVKAGAPCGELVGAQPGEADCGADPALLSVGQELIVVKEASIPGSSPLDELGVAAVDVGYGAAQVQEEVMSGVRHHEGAPEGRAP</sequence>
<protein>
    <submittedName>
        <fullName evidence="2">Uncharacterized protein</fullName>
    </submittedName>
</protein>
<reference evidence="2 3" key="1">
    <citation type="submission" date="2024-02" db="EMBL/GenBank/DDBJ databases">
        <authorList>
            <person name="Vignale AGUSTIN F."/>
            <person name="Sosa J E."/>
            <person name="Modenutti C."/>
        </authorList>
    </citation>
    <scope>NUCLEOTIDE SEQUENCE [LARGE SCALE GENOMIC DNA]</scope>
</reference>
<keyword evidence="3" id="KW-1185">Reference proteome</keyword>
<accession>A0ABC8TE89</accession>
<gene>
    <name evidence="2" type="ORF">ILEXP_LOCUS37032</name>
</gene>
<proteinExistence type="predicted"/>
<dbReference type="AlphaFoldDB" id="A0ABC8TE89"/>
<evidence type="ECO:0000313" key="2">
    <source>
        <dbReference type="EMBL" id="CAK9167745.1"/>
    </source>
</evidence>
<feature type="region of interest" description="Disordered" evidence="1">
    <location>
        <begin position="1"/>
        <end position="32"/>
    </location>
</feature>